<dbReference type="InterPro" id="IPR011050">
    <property type="entry name" value="Pectin_lyase_fold/virulence"/>
</dbReference>
<dbReference type="EMBL" id="AJWJ01000124">
    <property type="protein sequence ID" value="KAF2074884.1"/>
    <property type="molecule type" value="Genomic_DNA"/>
</dbReference>
<reference evidence="8" key="1">
    <citation type="submission" date="2020-01" db="EMBL/GenBank/DDBJ databases">
        <title>Development of genomics and gene disruption for Polysphondylium violaceum indicates a role for the polyketide synthase stlB in stalk morphogenesis.</title>
        <authorList>
            <person name="Narita B."/>
            <person name="Kawabe Y."/>
            <person name="Kin K."/>
            <person name="Saito T."/>
            <person name="Gibbs R."/>
            <person name="Kuspa A."/>
            <person name="Muzny D."/>
            <person name="Queller D."/>
            <person name="Richards S."/>
            <person name="Strassman J."/>
            <person name="Sucgang R."/>
            <person name="Worley K."/>
            <person name="Schaap P."/>
        </authorList>
    </citation>
    <scope>NUCLEOTIDE SEQUENCE</scope>
    <source>
        <strain evidence="8">QSvi11</strain>
    </source>
</reference>
<dbReference type="Proteomes" id="UP000695562">
    <property type="component" value="Unassembled WGS sequence"/>
</dbReference>
<keyword evidence="5" id="KW-0732">Signal</keyword>
<keyword evidence="3" id="KW-0204">Cytolysis</keyword>
<dbReference type="InterPro" id="IPR037524">
    <property type="entry name" value="PA14/GLEYA"/>
</dbReference>
<dbReference type="SMART" id="SM00457">
    <property type="entry name" value="MACPF"/>
    <property type="match status" value="1"/>
</dbReference>
<evidence type="ECO:0000256" key="2">
    <source>
        <dbReference type="ARBA" id="ARBA00022525"/>
    </source>
</evidence>
<evidence type="ECO:0000313" key="8">
    <source>
        <dbReference type="EMBL" id="KAF2074884.1"/>
    </source>
</evidence>
<dbReference type="PROSITE" id="PS51820">
    <property type="entry name" value="PA14"/>
    <property type="match status" value="1"/>
</dbReference>
<gene>
    <name evidence="8" type="ORF">CYY_003803</name>
</gene>
<feature type="domain" description="PA14" evidence="7">
    <location>
        <begin position="308"/>
        <end position="455"/>
    </location>
</feature>
<evidence type="ECO:0008006" key="10">
    <source>
        <dbReference type="Google" id="ProtNLM"/>
    </source>
</evidence>
<keyword evidence="2" id="KW-0964">Secreted</keyword>
<comment type="subcellular location">
    <subcellularLocation>
        <location evidence="1">Secreted</location>
    </subcellularLocation>
</comment>
<evidence type="ECO:0000256" key="1">
    <source>
        <dbReference type="ARBA" id="ARBA00004613"/>
    </source>
</evidence>
<dbReference type="GO" id="GO:0005576">
    <property type="term" value="C:extracellular region"/>
    <property type="evidence" value="ECO:0007669"/>
    <property type="project" value="UniProtKB-SubCell"/>
</dbReference>
<feature type="signal peptide" evidence="5">
    <location>
        <begin position="1"/>
        <end position="21"/>
    </location>
</feature>
<evidence type="ECO:0000259" key="6">
    <source>
        <dbReference type="PROSITE" id="PS51412"/>
    </source>
</evidence>
<dbReference type="SUPFAM" id="SSF51126">
    <property type="entry name" value="Pectin lyase-like"/>
    <property type="match status" value="1"/>
</dbReference>
<dbReference type="InterPro" id="IPR020864">
    <property type="entry name" value="MACPF"/>
</dbReference>
<comment type="caution">
    <text evidence="8">The sequence shown here is derived from an EMBL/GenBank/DDBJ whole genome shotgun (WGS) entry which is preliminary data.</text>
</comment>
<keyword evidence="9" id="KW-1185">Reference proteome</keyword>
<protein>
    <recommendedName>
        <fullName evidence="10">MACPF domain-containing protein</fullName>
    </recommendedName>
</protein>
<evidence type="ECO:0000256" key="4">
    <source>
        <dbReference type="ARBA" id="ARBA00023157"/>
    </source>
</evidence>
<dbReference type="PANTHER" id="PTHR45742">
    <property type="entry name" value="COMPLEMENT COMPONENT C6"/>
    <property type="match status" value="1"/>
</dbReference>
<keyword evidence="4" id="KW-1015">Disulfide bond</keyword>
<evidence type="ECO:0000256" key="5">
    <source>
        <dbReference type="SAM" id="SignalP"/>
    </source>
</evidence>
<evidence type="ECO:0000313" key="9">
    <source>
        <dbReference type="Proteomes" id="UP000695562"/>
    </source>
</evidence>
<evidence type="ECO:0000256" key="3">
    <source>
        <dbReference type="ARBA" id="ARBA00022852"/>
    </source>
</evidence>
<dbReference type="OrthoDB" id="21110at2759"/>
<feature type="chain" id="PRO_5035147759" description="MACPF domain-containing protein" evidence="5">
    <location>
        <begin position="22"/>
        <end position="1145"/>
    </location>
</feature>
<dbReference type="PROSITE" id="PS51412">
    <property type="entry name" value="MACPF_2"/>
    <property type="match status" value="1"/>
</dbReference>
<dbReference type="PANTHER" id="PTHR45742:SF8">
    <property type="entry name" value="FLOCCULATION PROTEIN FLO11"/>
    <property type="match status" value="1"/>
</dbReference>
<dbReference type="GO" id="GO:0031640">
    <property type="term" value="P:killing of cells of another organism"/>
    <property type="evidence" value="ECO:0007669"/>
    <property type="project" value="UniProtKB-KW"/>
</dbReference>
<dbReference type="Pfam" id="PF01823">
    <property type="entry name" value="MACPF"/>
    <property type="match status" value="1"/>
</dbReference>
<sequence length="1145" mass="127976">MRYSILYSISYLLLFVWVSYSANPTFYLSSSSQCVGECGSEKQPFANFQDAITTLSTFKSGDLPTPILMVDRGDYYGDKNNEIIIDFDLEIRGLYEQDRTVIDCQSSTFAFKATGSTNKLTIKGIMIQNCIAPKGGAIYTDNRYTVLENVIFYSNNAMEGSSIYSQAEYLTIDSCMFVANQGLSSIVEIDKSTTNIMNSRFVNNSDGIMDLVCGDAADVYLEQGSVFKSTCNTDCRVYSIEQELCGATPSASDLEASLCNYDKKCDSLIENHINCAFDCVDAKIQCNNNGFCDAGETFKTCPSDCNSMLRPGWKLETYNYDITKPKHAYTNYTGVSSIEYLRAPSLLDFMGKTYPPLSAKLSSKISITETKDYYFQLRVSNLAAIVFLDGRVLFDSFFPQDNTGSMLIERKLLLSSERAHFIEVYFTVNNDFQRDLELMWKFDLNEQYTLIPSAFITLTETLTCGDGVCNEEPTTCIIDCHDQIEKDCSPTSPPPPLQEYYYPIQDTVGTLLNTQYLSTLPGLKYMSQGINLETGKSLPSAIFAYTYCDDYFSLAHFHYRDTVYTIPKGLHAQIAPRCTMDSTTSVFGTSDSKATNDAEEWGLDVNAAGGGSAPFVFSAKVSSAFKMSESTKKASDTQAKTNNILFNTKVACEVYKVNVDEPYRWSPRFIQDIGSAYEEQEGDTDQQIRKKTVANMVRVIEKYGAAYYKSATFGGQIDQSTIVNSEFASDLTSEELGKSVESTVAASLSVKVYPVKVNAKYSYSSTSKKENSKMASFEKNSKRTTATVLGGAPGSYGEEDANAFETWASTVDQLPYPISGKMAFLSDILPRSWYFKGSLSVRDAWLDAEELYYKGRVGIADLIYVTKEDIDALEPDQTFYLLEGKDCFIDFTSQMMIDISIANETGPESYQLVKYLSNGAWTLLRIKHNDDQGVAHIKFYNSNGAVYPCGNTMEATLTNLVTSRSYHLMKNTQIGGYSIASLVENRILIRFQSYFLTKDCYGCGVQITVIGSNGRASTIVDNRSLMTDYQHLQTSMEFEINAKNYIGQVIGLELSIATVAYSGEPDQSYYFSFDFDNIKVFQSCPNDQHSKCVPTNILQNTPFDRIGMTKAYDTRTYSFYGSPFISVKFSDAIRKVYFPLDLIRL</sequence>
<proteinExistence type="predicted"/>
<dbReference type="AlphaFoldDB" id="A0A8J4PXW8"/>
<evidence type="ECO:0000259" key="7">
    <source>
        <dbReference type="PROSITE" id="PS51820"/>
    </source>
</evidence>
<organism evidence="8 9">
    <name type="scientific">Polysphondylium violaceum</name>
    <dbReference type="NCBI Taxonomy" id="133409"/>
    <lineage>
        <taxon>Eukaryota</taxon>
        <taxon>Amoebozoa</taxon>
        <taxon>Evosea</taxon>
        <taxon>Eumycetozoa</taxon>
        <taxon>Dictyostelia</taxon>
        <taxon>Dictyosteliales</taxon>
        <taxon>Dictyosteliaceae</taxon>
        <taxon>Polysphondylium</taxon>
    </lineage>
</organism>
<feature type="domain" description="MACPF" evidence="6">
    <location>
        <begin position="509"/>
        <end position="860"/>
    </location>
</feature>
<accession>A0A8J4PXW8</accession>
<name>A0A8J4PXW8_9MYCE</name>